<name>A0A5B7JJ32_PORTR</name>
<dbReference type="AlphaFoldDB" id="A0A5B7JJ32"/>
<accession>A0A5B7JJ32</accession>
<feature type="region of interest" description="Disordered" evidence="1">
    <location>
        <begin position="36"/>
        <end position="62"/>
    </location>
</feature>
<evidence type="ECO:0000313" key="2">
    <source>
        <dbReference type="EMBL" id="MPC98131.1"/>
    </source>
</evidence>
<protein>
    <submittedName>
        <fullName evidence="2">Uncharacterized protein</fullName>
    </submittedName>
</protein>
<comment type="caution">
    <text evidence="2">The sequence shown here is derived from an EMBL/GenBank/DDBJ whole genome shotgun (WGS) entry which is preliminary data.</text>
</comment>
<dbReference type="Proteomes" id="UP000324222">
    <property type="component" value="Unassembled WGS sequence"/>
</dbReference>
<dbReference type="EMBL" id="VSRR010112730">
    <property type="protein sequence ID" value="MPC98131.1"/>
    <property type="molecule type" value="Genomic_DNA"/>
</dbReference>
<organism evidence="2 3">
    <name type="scientific">Portunus trituberculatus</name>
    <name type="common">Swimming crab</name>
    <name type="synonym">Neptunus trituberculatus</name>
    <dbReference type="NCBI Taxonomy" id="210409"/>
    <lineage>
        <taxon>Eukaryota</taxon>
        <taxon>Metazoa</taxon>
        <taxon>Ecdysozoa</taxon>
        <taxon>Arthropoda</taxon>
        <taxon>Crustacea</taxon>
        <taxon>Multicrustacea</taxon>
        <taxon>Malacostraca</taxon>
        <taxon>Eumalacostraca</taxon>
        <taxon>Eucarida</taxon>
        <taxon>Decapoda</taxon>
        <taxon>Pleocyemata</taxon>
        <taxon>Brachyura</taxon>
        <taxon>Eubrachyura</taxon>
        <taxon>Portunoidea</taxon>
        <taxon>Portunidae</taxon>
        <taxon>Portuninae</taxon>
        <taxon>Portunus</taxon>
    </lineage>
</organism>
<gene>
    <name evidence="2" type="ORF">E2C01_093484</name>
</gene>
<keyword evidence="3" id="KW-1185">Reference proteome</keyword>
<evidence type="ECO:0000256" key="1">
    <source>
        <dbReference type="SAM" id="MobiDB-lite"/>
    </source>
</evidence>
<evidence type="ECO:0000313" key="3">
    <source>
        <dbReference type="Proteomes" id="UP000324222"/>
    </source>
</evidence>
<sequence length="62" mass="6815">MILRRQTIQGTSRPTQKMHLCISCPSGRGHRNWAVTPRPTEGAGMAPRLSNPLLEAEAAPHK</sequence>
<proteinExistence type="predicted"/>
<reference evidence="2 3" key="1">
    <citation type="submission" date="2019-05" db="EMBL/GenBank/DDBJ databases">
        <title>Another draft genome of Portunus trituberculatus and its Hox gene families provides insights of decapod evolution.</title>
        <authorList>
            <person name="Jeong J.-H."/>
            <person name="Song I."/>
            <person name="Kim S."/>
            <person name="Choi T."/>
            <person name="Kim D."/>
            <person name="Ryu S."/>
            <person name="Kim W."/>
        </authorList>
    </citation>
    <scope>NUCLEOTIDE SEQUENCE [LARGE SCALE GENOMIC DNA]</scope>
    <source>
        <tissue evidence="2">Muscle</tissue>
    </source>
</reference>